<keyword evidence="1" id="KW-1133">Transmembrane helix</keyword>
<accession>A0A3Q3B2U8</accession>
<keyword evidence="1" id="KW-0812">Transmembrane</keyword>
<feature type="transmembrane region" description="Helical" evidence="1">
    <location>
        <begin position="89"/>
        <end position="111"/>
    </location>
</feature>
<dbReference type="Ensembl" id="ENSKMAT00000023531.1">
    <property type="protein sequence ID" value="ENSKMAP00000023236.1"/>
    <property type="gene ID" value="ENSKMAG00000017238.1"/>
</dbReference>
<dbReference type="Proteomes" id="UP000264800">
    <property type="component" value="Unplaced"/>
</dbReference>
<evidence type="ECO:0000313" key="3">
    <source>
        <dbReference type="Proteomes" id="UP000264800"/>
    </source>
</evidence>
<sequence>MNSGIFEFVFWFGSWFFVFLFSWVCFLVSESCFCLSFILFCYMCLCHCSLLLCLSLVFLPRPSSPVPNCNHSPVLPSPDYPLSLKPGHFLLFLPGSFVLSAVFVLVFPCPAKFCSFEYSSMTCSRWVSSLPLSASKKRAAEVTESPYQELHGVQSDIYSELRHYRK</sequence>
<organism evidence="2 3">
    <name type="scientific">Kryptolebias marmoratus</name>
    <name type="common">Mangrove killifish</name>
    <name type="synonym">Rivulus marmoratus</name>
    <dbReference type="NCBI Taxonomy" id="37003"/>
    <lineage>
        <taxon>Eukaryota</taxon>
        <taxon>Metazoa</taxon>
        <taxon>Chordata</taxon>
        <taxon>Craniata</taxon>
        <taxon>Vertebrata</taxon>
        <taxon>Euteleostomi</taxon>
        <taxon>Actinopterygii</taxon>
        <taxon>Neopterygii</taxon>
        <taxon>Teleostei</taxon>
        <taxon>Neoteleostei</taxon>
        <taxon>Acanthomorphata</taxon>
        <taxon>Ovalentaria</taxon>
        <taxon>Atherinomorphae</taxon>
        <taxon>Cyprinodontiformes</taxon>
        <taxon>Rivulidae</taxon>
        <taxon>Kryptolebias</taxon>
    </lineage>
</organism>
<reference evidence="2" key="2">
    <citation type="submission" date="2025-09" db="UniProtKB">
        <authorList>
            <consortium name="Ensembl"/>
        </authorList>
    </citation>
    <scope>IDENTIFICATION</scope>
</reference>
<dbReference type="AlphaFoldDB" id="A0A3Q3B2U8"/>
<evidence type="ECO:0000256" key="1">
    <source>
        <dbReference type="SAM" id="Phobius"/>
    </source>
</evidence>
<protein>
    <submittedName>
        <fullName evidence="2">Uncharacterized protein</fullName>
    </submittedName>
</protein>
<name>A0A3Q3B2U8_KRYMA</name>
<keyword evidence="1" id="KW-0472">Membrane</keyword>
<dbReference type="GeneTree" id="ENSGT00940000175641"/>
<feature type="transmembrane region" description="Helical" evidence="1">
    <location>
        <begin position="6"/>
        <end position="28"/>
    </location>
</feature>
<evidence type="ECO:0000313" key="2">
    <source>
        <dbReference type="Ensembl" id="ENSKMAP00000023236.1"/>
    </source>
</evidence>
<dbReference type="STRING" id="37003.ENSKMAP00000023236"/>
<keyword evidence="3" id="KW-1185">Reference proteome</keyword>
<reference evidence="2" key="1">
    <citation type="submission" date="2025-08" db="UniProtKB">
        <authorList>
            <consortium name="Ensembl"/>
        </authorList>
    </citation>
    <scope>IDENTIFICATION</scope>
</reference>
<proteinExistence type="predicted"/>
<feature type="transmembrane region" description="Helical" evidence="1">
    <location>
        <begin position="35"/>
        <end position="58"/>
    </location>
</feature>